<proteinExistence type="predicted"/>
<dbReference type="EMBL" id="JARBHB010000013">
    <property type="protein sequence ID" value="KAJ8870522.1"/>
    <property type="molecule type" value="Genomic_DNA"/>
</dbReference>
<dbReference type="Proteomes" id="UP001159363">
    <property type="component" value="Chromosome 12"/>
</dbReference>
<gene>
    <name evidence="2" type="ORF">PR048_029545</name>
</gene>
<name>A0ABQ9GFX2_9NEOP</name>
<evidence type="ECO:0000313" key="2">
    <source>
        <dbReference type="EMBL" id="KAJ8870522.1"/>
    </source>
</evidence>
<organism evidence="2 3">
    <name type="scientific">Dryococelus australis</name>
    <dbReference type="NCBI Taxonomy" id="614101"/>
    <lineage>
        <taxon>Eukaryota</taxon>
        <taxon>Metazoa</taxon>
        <taxon>Ecdysozoa</taxon>
        <taxon>Arthropoda</taxon>
        <taxon>Hexapoda</taxon>
        <taxon>Insecta</taxon>
        <taxon>Pterygota</taxon>
        <taxon>Neoptera</taxon>
        <taxon>Polyneoptera</taxon>
        <taxon>Phasmatodea</taxon>
        <taxon>Verophasmatodea</taxon>
        <taxon>Anareolatae</taxon>
        <taxon>Phasmatidae</taxon>
        <taxon>Eurycanthinae</taxon>
        <taxon>Dryococelus</taxon>
    </lineage>
</organism>
<comment type="caution">
    <text evidence="2">The sequence shown here is derived from an EMBL/GenBank/DDBJ whole genome shotgun (WGS) entry which is preliminary data.</text>
</comment>
<evidence type="ECO:0000256" key="1">
    <source>
        <dbReference type="SAM" id="MobiDB-lite"/>
    </source>
</evidence>
<evidence type="ECO:0000313" key="3">
    <source>
        <dbReference type="Proteomes" id="UP001159363"/>
    </source>
</evidence>
<keyword evidence="3" id="KW-1185">Reference proteome</keyword>
<sequence>MRRRPPSAQEQHVYSCGRWRTSSYSLFTVNNAGMKGRGKREIPEKTHRPTASSGTIPTCESPHVAPTEYGGRETGDPQENPPTSGIVWCFSQVQKCDPPGVEPGSSYMKGEESNHYTTAAPGVFSDSLQHTSKMAPIGSEYLGYMAQLTERKASEFRIPGLFEIQERRVSVGWYQGGANGRDITHVGKFTTERAGHGSVVVRLLVSRLGEPVRFPVGSLVPRFPHPPPRSFHYGAAPYSPRCTLIGSQDLDVKSRSNVTTPLHLSNVIERVKRFGRLLTARP</sequence>
<feature type="region of interest" description="Disordered" evidence="1">
    <location>
        <begin position="30"/>
        <end position="81"/>
    </location>
</feature>
<accession>A0ABQ9GFX2</accession>
<protein>
    <submittedName>
        <fullName evidence="2">Uncharacterized protein</fullName>
    </submittedName>
</protein>
<feature type="compositionally biased region" description="Polar residues" evidence="1">
    <location>
        <begin position="49"/>
        <end position="58"/>
    </location>
</feature>
<reference evidence="2 3" key="1">
    <citation type="submission" date="2023-02" db="EMBL/GenBank/DDBJ databases">
        <title>LHISI_Scaffold_Assembly.</title>
        <authorList>
            <person name="Stuart O.P."/>
            <person name="Cleave R."/>
            <person name="Magrath M.J.L."/>
            <person name="Mikheyev A.S."/>
        </authorList>
    </citation>
    <scope>NUCLEOTIDE SEQUENCE [LARGE SCALE GENOMIC DNA]</scope>
    <source>
        <strain evidence="2">Daus_M_001</strain>
        <tissue evidence="2">Leg muscle</tissue>
    </source>
</reference>